<protein>
    <submittedName>
        <fullName evidence="14">Potassium transporter</fullName>
    </submittedName>
</protein>
<dbReference type="InterPro" id="IPR004772">
    <property type="entry name" value="TrkH"/>
</dbReference>
<evidence type="ECO:0000313" key="15">
    <source>
        <dbReference type="EMBL" id="GJM52807.1"/>
    </source>
</evidence>
<feature type="binding site" evidence="12">
    <location>
        <position position="443"/>
    </location>
    <ligand>
        <name>K(+)</name>
        <dbReference type="ChEBI" id="CHEBI:29103"/>
    </ligand>
</feature>
<evidence type="ECO:0000256" key="3">
    <source>
        <dbReference type="ARBA" id="ARBA00022448"/>
    </source>
</evidence>
<comment type="similarity">
    <text evidence="2">Belongs to the TrkH potassium transport family.</text>
</comment>
<feature type="binding site" evidence="12">
    <location>
        <position position="110"/>
    </location>
    <ligand>
        <name>K(+)</name>
        <dbReference type="ChEBI" id="CHEBI:29103"/>
    </ligand>
</feature>
<dbReference type="GO" id="GO:0046872">
    <property type="term" value="F:metal ion binding"/>
    <property type="evidence" value="ECO:0007669"/>
    <property type="project" value="UniProtKB-KW"/>
</dbReference>
<dbReference type="AlphaFoldDB" id="A0AAV5AWE0"/>
<feature type="transmembrane region" description="Helical" evidence="13">
    <location>
        <begin position="236"/>
        <end position="259"/>
    </location>
</feature>
<dbReference type="InterPro" id="IPR003445">
    <property type="entry name" value="Cat_transpt"/>
</dbReference>
<feature type="transmembrane region" description="Helical" evidence="13">
    <location>
        <begin position="69"/>
        <end position="89"/>
    </location>
</feature>
<proteinExistence type="inferred from homology"/>
<feature type="transmembrane region" description="Helical" evidence="13">
    <location>
        <begin position="36"/>
        <end position="57"/>
    </location>
</feature>
<name>A0AAV5AWE0_9FLAO</name>
<evidence type="ECO:0000313" key="14">
    <source>
        <dbReference type="EMBL" id="GJM49742.1"/>
    </source>
</evidence>
<feature type="transmembrane region" description="Helical" evidence="13">
    <location>
        <begin position="401"/>
        <end position="426"/>
    </location>
</feature>
<accession>A0AAV5AWE0</accession>
<keyword evidence="12" id="KW-0479">Metal-binding</keyword>
<evidence type="ECO:0000256" key="7">
    <source>
        <dbReference type="ARBA" id="ARBA00022692"/>
    </source>
</evidence>
<keyword evidence="11 13" id="KW-0472">Membrane</keyword>
<evidence type="ECO:0000256" key="13">
    <source>
        <dbReference type="SAM" id="Phobius"/>
    </source>
</evidence>
<organism evidence="14 16">
    <name type="scientific">Capnocytophaga catalasegens</name>
    <dbReference type="NCBI Taxonomy" id="1004260"/>
    <lineage>
        <taxon>Bacteria</taxon>
        <taxon>Pseudomonadati</taxon>
        <taxon>Bacteroidota</taxon>
        <taxon>Flavobacteriia</taxon>
        <taxon>Flavobacteriales</taxon>
        <taxon>Flavobacteriaceae</taxon>
        <taxon>Capnocytophaga</taxon>
    </lineage>
</organism>
<keyword evidence="7 13" id="KW-0812">Transmembrane</keyword>
<evidence type="ECO:0000256" key="8">
    <source>
        <dbReference type="ARBA" id="ARBA00022958"/>
    </source>
</evidence>
<feature type="binding site" evidence="12">
    <location>
        <position position="326"/>
    </location>
    <ligand>
        <name>K(+)</name>
        <dbReference type="ChEBI" id="CHEBI:29103"/>
    </ligand>
</feature>
<dbReference type="EMBL" id="BQKB01000018">
    <property type="protein sequence ID" value="GJM52807.1"/>
    <property type="molecule type" value="Genomic_DNA"/>
</dbReference>
<evidence type="ECO:0000313" key="16">
    <source>
        <dbReference type="Proteomes" id="UP001207736"/>
    </source>
</evidence>
<dbReference type="RefSeq" id="WP_264846224.1">
    <property type="nucleotide sequence ID" value="NZ_BPMA01000018.1"/>
</dbReference>
<evidence type="ECO:0000256" key="1">
    <source>
        <dbReference type="ARBA" id="ARBA00004429"/>
    </source>
</evidence>
<evidence type="ECO:0000256" key="10">
    <source>
        <dbReference type="ARBA" id="ARBA00023065"/>
    </source>
</evidence>
<evidence type="ECO:0000256" key="11">
    <source>
        <dbReference type="ARBA" id="ARBA00023136"/>
    </source>
</evidence>
<dbReference type="Pfam" id="PF02386">
    <property type="entry name" value="TrkH"/>
    <property type="match status" value="1"/>
</dbReference>
<feature type="binding site" evidence="12">
    <location>
        <position position="327"/>
    </location>
    <ligand>
        <name>K(+)</name>
        <dbReference type="ChEBI" id="CHEBI:29103"/>
    </ligand>
</feature>
<feature type="transmembrane region" description="Helical" evidence="13">
    <location>
        <begin position="182"/>
        <end position="202"/>
    </location>
</feature>
<reference evidence="14 17" key="1">
    <citation type="submission" date="2021-11" db="EMBL/GenBank/DDBJ databases">
        <title>Draft genome sequence of Capnocytophaga sp. strain KC07075 isolated from cat oral cavity.</title>
        <authorList>
            <person name="Suzuki M."/>
            <person name="Imaoka K."/>
            <person name="Kimura M."/>
            <person name="Morikawa S."/>
            <person name="Maeda K."/>
        </authorList>
    </citation>
    <scope>NUCLEOTIDE SEQUENCE</scope>
    <source>
        <strain evidence="14">KC07075</strain>
        <strain evidence="15 17">KC07079</strain>
    </source>
</reference>
<feature type="transmembrane region" description="Helical" evidence="13">
    <location>
        <begin position="135"/>
        <end position="161"/>
    </location>
</feature>
<gene>
    <name evidence="14" type="ORF">RCZ15_07170</name>
    <name evidence="15" type="ORF">RCZ16_11240</name>
</gene>
<evidence type="ECO:0000256" key="5">
    <source>
        <dbReference type="ARBA" id="ARBA00022519"/>
    </source>
</evidence>
<evidence type="ECO:0000256" key="12">
    <source>
        <dbReference type="PIRSR" id="PIRSR006247-1"/>
    </source>
</evidence>
<keyword evidence="6" id="KW-0633">Potassium transport</keyword>
<feature type="transmembrane region" description="Helical" evidence="13">
    <location>
        <begin position="271"/>
        <end position="292"/>
    </location>
</feature>
<feature type="binding site" evidence="12">
    <location>
        <position position="219"/>
    </location>
    <ligand>
        <name>K(+)</name>
        <dbReference type="ChEBI" id="CHEBI:29103"/>
    </ligand>
</feature>
<keyword evidence="4" id="KW-1003">Cell membrane</keyword>
<comment type="caution">
    <text evidence="14">The sequence shown here is derived from an EMBL/GenBank/DDBJ whole genome shotgun (WGS) entry which is preliminary data.</text>
</comment>
<evidence type="ECO:0000256" key="9">
    <source>
        <dbReference type="ARBA" id="ARBA00022989"/>
    </source>
</evidence>
<comment type="subcellular location">
    <subcellularLocation>
        <location evidence="1">Cell inner membrane</location>
        <topology evidence="1">Multi-pass membrane protein</topology>
    </subcellularLocation>
</comment>
<evidence type="ECO:0000256" key="2">
    <source>
        <dbReference type="ARBA" id="ARBA00009137"/>
    </source>
</evidence>
<dbReference type="Proteomes" id="UP001207736">
    <property type="component" value="Unassembled WGS sequence"/>
</dbReference>
<evidence type="ECO:0000256" key="4">
    <source>
        <dbReference type="ARBA" id="ARBA00022475"/>
    </source>
</evidence>
<sequence length="494" mass="55098">MKFSFVLYYIGALLCFNGLLMLLSVSISLYYAESIYWQWLLASGISVFSGLPLLYFFRNYDKNIRKKEGYLIVTLGWITMILSGTLPYLCSGAIPNFVDALFESSSGYTTTGATIVDNVEILPKSILFWRSLTHWIGGMGIIVLFIAILPLLGIGGMQLFSAEASGIKTDKLHPRITQTAKVLWGIYCGYTLVETLLLWWAGMDLFDAVNHSFSTLSSGGFSTKNASVAYWNNVPAIQYIILFFMFLAGTNFVLSYFLLKGEFRKIWQDDEFKAYVVIIVLLSVCIGVSIYFHTDFYKTEYHPQVWGRAEAAFRHAFFQVVSIITTTGFITSDYTAWGTFLQVMIFGLLFFGACAGSTSGGIKIVRHLLMLKNGILEFKRALHPSAIIPTRLNGRAISRNIMYNVIGFFVLYMALFTIGALLLAFLGNDFQTAMSASATTLGNAGPGLGQINPMTTFNSLSTPTKTCCSFLMLVGRLELFTVLILVTPYFWKRG</sequence>
<keyword evidence="9 13" id="KW-1133">Transmembrane helix</keyword>
<dbReference type="GO" id="GO:0015379">
    <property type="term" value="F:potassium:chloride symporter activity"/>
    <property type="evidence" value="ECO:0007669"/>
    <property type="project" value="InterPro"/>
</dbReference>
<dbReference type="PANTHER" id="PTHR32024:SF2">
    <property type="entry name" value="TRK SYSTEM POTASSIUM UPTAKE PROTEIN TRKG-RELATED"/>
    <property type="match status" value="1"/>
</dbReference>
<evidence type="ECO:0000313" key="17">
    <source>
        <dbReference type="Proteomes" id="UP001208692"/>
    </source>
</evidence>
<feature type="transmembrane region" description="Helical" evidence="13">
    <location>
        <begin position="7"/>
        <end position="30"/>
    </location>
</feature>
<feature type="transmembrane region" description="Helical" evidence="13">
    <location>
        <begin position="470"/>
        <end position="491"/>
    </location>
</feature>
<dbReference type="PANTHER" id="PTHR32024">
    <property type="entry name" value="TRK SYSTEM POTASSIUM UPTAKE PROTEIN TRKG-RELATED"/>
    <property type="match status" value="1"/>
</dbReference>
<dbReference type="Proteomes" id="UP001208692">
    <property type="component" value="Unassembled WGS sequence"/>
</dbReference>
<feature type="binding site" evidence="12">
    <location>
        <position position="111"/>
    </location>
    <ligand>
        <name>K(+)</name>
        <dbReference type="ChEBI" id="CHEBI:29103"/>
    </ligand>
</feature>
<keyword evidence="10" id="KW-0406">Ion transport</keyword>
<dbReference type="EMBL" id="BQKA01000012">
    <property type="protein sequence ID" value="GJM49742.1"/>
    <property type="molecule type" value="Genomic_DNA"/>
</dbReference>
<evidence type="ECO:0000256" key="6">
    <source>
        <dbReference type="ARBA" id="ARBA00022538"/>
    </source>
</evidence>
<dbReference type="PIRSF" id="PIRSF006247">
    <property type="entry name" value="TrkH"/>
    <property type="match status" value="1"/>
</dbReference>
<keyword evidence="5" id="KW-0997">Cell inner membrane</keyword>
<keyword evidence="17" id="KW-1185">Reference proteome</keyword>
<dbReference type="GO" id="GO:0005886">
    <property type="term" value="C:plasma membrane"/>
    <property type="evidence" value="ECO:0007669"/>
    <property type="project" value="UniProtKB-SubCell"/>
</dbReference>
<feature type="transmembrane region" description="Helical" evidence="13">
    <location>
        <begin position="340"/>
        <end position="362"/>
    </location>
</feature>
<keyword evidence="3" id="KW-0813">Transport</keyword>
<keyword evidence="8 12" id="KW-0630">Potassium</keyword>